<name>A0ABW1DKY5_9DEIO</name>
<dbReference type="GO" id="GO:0016757">
    <property type="term" value="F:glycosyltransferase activity"/>
    <property type="evidence" value="ECO:0007669"/>
    <property type="project" value="UniProtKB-KW"/>
</dbReference>
<evidence type="ECO:0000313" key="3">
    <source>
        <dbReference type="Proteomes" id="UP001595979"/>
    </source>
</evidence>
<dbReference type="SUPFAM" id="SSF53271">
    <property type="entry name" value="PRTase-like"/>
    <property type="match status" value="1"/>
</dbReference>
<organism evidence="2 3">
    <name type="scientific">Deinococcus petrolearius</name>
    <dbReference type="NCBI Taxonomy" id="1751295"/>
    <lineage>
        <taxon>Bacteria</taxon>
        <taxon>Thermotogati</taxon>
        <taxon>Deinococcota</taxon>
        <taxon>Deinococci</taxon>
        <taxon>Deinococcales</taxon>
        <taxon>Deinococcaceae</taxon>
        <taxon>Deinococcus</taxon>
    </lineage>
</organism>
<dbReference type="InterPro" id="IPR000836">
    <property type="entry name" value="PRTase_dom"/>
</dbReference>
<dbReference type="Proteomes" id="UP001595979">
    <property type="component" value="Unassembled WGS sequence"/>
</dbReference>
<keyword evidence="2" id="KW-0808">Transferase</keyword>
<reference evidence="3" key="1">
    <citation type="journal article" date="2019" name="Int. J. Syst. Evol. Microbiol.">
        <title>The Global Catalogue of Microorganisms (GCM) 10K type strain sequencing project: providing services to taxonomists for standard genome sequencing and annotation.</title>
        <authorList>
            <consortium name="The Broad Institute Genomics Platform"/>
            <consortium name="The Broad Institute Genome Sequencing Center for Infectious Disease"/>
            <person name="Wu L."/>
            <person name="Ma J."/>
        </authorList>
    </citation>
    <scope>NUCLEOTIDE SEQUENCE [LARGE SCALE GENOMIC DNA]</scope>
    <source>
        <strain evidence="3">CGMCC 1.15053</strain>
    </source>
</reference>
<sequence length="221" mass="23672">MFQDRRDAGRQLAGRLGHYRDQPEVVVLSCWPCREGASPWPTRWPGPCAPLDVSVVRKLGLPGHGEVAAGAIAAGGTRVVNREVVDRFALPAAAIEAVAEKEGRELERRERTYRAGRPPLELRGKTVLLVDDALATGASMRAAVQAARPFGPARLVVAVPVAPADTCGALRSEVDEVVCAFMLTVFSAVGQGYADFTQTPDREVLGLLRQAASRQGETYDG</sequence>
<dbReference type="Gene3D" id="3.40.50.2020">
    <property type="match status" value="1"/>
</dbReference>
<dbReference type="InterPro" id="IPR029057">
    <property type="entry name" value="PRTase-like"/>
</dbReference>
<dbReference type="EMBL" id="JBHSOH010000011">
    <property type="protein sequence ID" value="MFC5848785.1"/>
    <property type="molecule type" value="Genomic_DNA"/>
</dbReference>
<dbReference type="CDD" id="cd06223">
    <property type="entry name" value="PRTases_typeI"/>
    <property type="match status" value="1"/>
</dbReference>
<dbReference type="RefSeq" id="WP_380049156.1">
    <property type="nucleotide sequence ID" value="NZ_JBHSOH010000011.1"/>
</dbReference>
<evidence type="ECO:0000313" key="2">
    <source>
        <dbReference type="EMBL" id="MFC5848785.1"/>
    </source>
</evidence>
<protein>
    <submittedName>
        <fullName evidence="2">Phosphoribosyltransferase</fullName>
    </submittedName>
</protein>
<proteinExistence type="predicted"/>
<accession>A0ABW1DKY5</accession>
<keyword evidence="2" id="KW-0328">Glycosyltransferase</keyword>
<feature type="domain" description="Phosphoribosyltransferase" evidence="1">
    <location>
        <begin position="78"/>
        <end position="171"/>
    </location>
</feature>
<dbReference type="Pfam" id="PF00156">
    <property type="entry name" value="Pribosyltran"/>
    <property type="match status" value="1"/>
</dbReference>
<comment type="caution">
    <text evidence="2">The sequence shown here is derived from an EMBL/GenBank/DDBJ whole genome shotgun (WGS) entry which is preliminary data.</text>
</comment>
<evidence type="ECO:0000259" key="1">
    <source>
        <dbReference type="Pfam" id="PF00156"/>
    </source>
</evidence>
<gene>
    <name evidence="2" type="ORF">ACFPQ6_10735</name>
</gene>
<keyword evidence="3" id="KW-1185">Reference proteome</keyword>